<reference evidence="1" key="1">
    <citation type="submission" date="2023-01" db="EMBL/GenBank/DDBJ databases">
        <title>The diversity of Class Acidimicrobiia in South China Sea sediment environments and the proposal of Iamia marina sp. nov., a novel species of the genus Iamia.</title>
        <authorList>
            <person name="He Y."/>
            <person name="Tian X."/>
        </authorList>
    </citation>
    <scope>NUCLEOTIDE SEQUENCE</scope>
    <source>
        <strain evidence="1">DSM 19957</strain>
    </source>
</reference>
<protein>
    <submittedName>
        <fullName evidence="1">Uncharacterized protein</fullName>
    </submittedName>
</protein>
<dbReference type="RefSeq" id="WP_272737430.1">
    <property type="nucleotide sequence ID" value="NZ_CP116942.1"/>
</dbReference>
<keyword evidence="2" id="KW-1185">Reference proteome</keyword>
<dbReference type="Proteomes" id="UP001216390">
    <property type="component" value="Chromosome"/>
</dbReference>
<gene>
    <name evidence="1" type="ORF">PO878_04135</name>
</gene>
<accession>A0AAF0BUK5</accession>
<sequence length="71" mass="7796">MKTTQAKRLERVMEACDCTPDEWVGRVEAGDIYTVGASTWVCDRPAHRAAAEGYVAEVIGEPARFIPRVAS</sequence>
<proteinExistence type="predicted"/>
<name>A0AAF0BUK5_9ACTN</name>
<dbReference type="AlphaFoldDB" id="A0AAF0BUK5"/>
<evidence type="ECO:0000313" key="1">
    <source>
        <dbReference type="EMBL" id="WCO67912.1"/>
    </source>
</evidence>
<dbReference type="EMBL" id="CP116942">
    <property type="protein sequence ID" value="WCO67912.1"/>
    <property type="molecule type" value="Genomic_DNA"/>
</dbReference>
<organism evidence="1 2">
    <name type="scientific">Iamia majanohamensis</name>
    <dbReference type="NCBI Taxonomy" id="467976"/>
    <lineage>
        <taxon>Bacteria</taxon>
        <taxon>Bacillati</taxon>
        <taxon>Actinomycetota</taxon>
        <taxon>Acidimicrobiia</taxon>
        <taxon>Acidimicrobiales</taxon>
        <taxon>Iamiaceae</taxon>
        <taxon>Iamia</taxon>
    </lineage>
</organism>
<evidence type="ECO:0000313" key="2">
    <source>
        <dbReference type="Proteomes" id="UP001216390"/>
    </source>
</evidence>
<dbReference type="KEGG" id="ima:PO878_04135"/>